<protein>
    <recommendedName>
        <fullName evidence="4 11">rRNA biogenesis protein RRP36</fullName>
    </recommendedName>
</protein>
<feature type="compositionally biased region" description="Basic and acidic residues" evidence="12">
    <location>
        <begin position="288"/>
        <end position="313"/>
    </location>
</feature>
<dbReference type="Pfam" id="PF06102">
    <property type="entry name" value="RRP36"/>
    <property type="match status" value="1"/>
</dbReference>
<name>A0A0G2EGI3_PHACM</name>
<reference evidence="13 14" key="1">
    <citation type="submission" date="2015-05" db="EMBL/GenBank/DDBJ databases">
        <title>Distinctive expansion of gene families associated with plant cell wall degradation and secondary metabolism in the genomes of grapevine trunk pathogens.</title>
        <authorList>
            <person name="Lawrence D.P."/>
            <person name="Travadon R."/>
            <person name="Rolshausen P.E."/>
            <person name="Baumgartner K."/>
        </authorList>
    </citation>
    <scope>NUCLEOTIDE SEQUENCE [LARGE SCALE GENOMIC DNA]</scope>
    <source>
        <strain evidence="13">UCRPC4</strain>
    </source>
</reference>
<comment type="subunit">
    <text evidence="3 11">Associates with 90S and pre-40S pre-ribosomal particles.</text>
</comment>
<reference evidence="13 14" key="2">
    <citation type="submission" date="2015-05" db="EMBL/GenBank/DDBJ databases">
        <authorList>
            <person name="Morales-Cruz A."/>
            <person name="Amrine K.C."/>
            <person name="Cantu D."/>
        </authorList>
    </citation>
    <scope>NUCLEOTIDE SEQUENCE [LARGE SCALE GENOMIC DNA]</scope>
    <source>
        <strain evidence="13">UCRPC4</strain>
    </source>
</reference>
<feature type="region of interest" description="Disordered" evidence="12">
    <location>
        <begin position="251"/>
        <end position="337"/>
    </location>
</feature>
<evidence type="ECO:0000256" key="2">
    <source>
        <dbReference type="ARBA" id="ARBA00009418"/>
    </source>
</evidence>
<keyword evidence="14" id="KW-1185">Reference proteome</keyword>
<comment type="subcellular location">
    <subcellularLocation>
        <location evidence="1 11">Nucleus</location>
        <location evidence="1 11">Nucleolus</location>
    </subcellularLocation>
</comment>
<evidence type="ECO:0000256" key="9">
    <source>
        <dbReference type="ARBA" id="ARBA00023274"/>
    </source>
</evidence>
<comment type="similarity">
    <text evidence="2 11">Belongs to the RRP36 family.</text>
</comment>
<evidence type="ECO:0000256" key="8">
    <source>
        <dbReference type="ARBA" id="ARBA00023242"/>
    </source>
</evidence>
<evidence type="ECO:0000256" key="11">
    <source>
        <dbReference type="RuleBase" id="RU368027"/>
    </source>
</evidence>
<dbReference type="PANTHER" id="PTHR21738:SF0">
    <property type="entry name" value="RIBOSOMAL RNA PROCESSING PROTEIN 36 HOMOLOG"/>
    <property type="match status" value="1"/>
</dbReference>
<proteinExistence type="inferred from homology"/>
<keyword evidence="6 11" id="KW-0698">rRNA processing</keyword>
<feature type="region of interest" description="Disordered" evidence="12">
    <location>
        <begin position="1"/>
        <end position="199"/>
    </location>
</feature>
<dbReference type="GO" id="GO:0005730">
    <property type="term" value="C:nucleolus"/>
    <property type="evidence" value="ECO:0007669"/>
    <property type="project" value="UniProtKB-SubCell"/>
</dbReference>
<dbReference type="PANTHER" id="PTHR21738">
    <property type="entry name" value="RIBOSOMAL RNA PROCESSING PROTEIN 36 HOMOLOG"/>
    <property type="match status" value="1"/>
</dbReference>
<accession>A0A0G2EGI3</accession>
<dbReference type="Proteomes" id="UP000053317">
    <property type="component" value="Unassembled WGS sequence"/>
</dbReference>
<evidence type="ECO:0000256" key="7">
    <source>
        <dbReference type="ARBA" id="ARBA00023054"/>
    </source>
</evidence>
<dbReference type="OrthoDB" id="448446at2759"/>
<organism evidence="13 14">
    <name type="scientific">Phaeomoniella chlamydospora</name>
    <name type="common">Phaeoacremonium chlamydosporum</name>
    <dbReference type="NCBI Taxonomy" id="158046"/>
    <lineage>
        <taxon>Eukaryota</taxon>
        <taxon>Fungi</taxon>
        <taxon>Dikarya</taxon>
        <taxon>Ascomycota</taxon>
        <taxon>Pezizomycotina</taxon>
        <taxon>Eurotiomycetes</taxon>
        <taxon>Chaetothyriomycetidae</taxon>
        <taxon>Phaeomoniellales</taxon>
        <taxon>Phaeomoniellaceae</taxon>
        <taxon>Phaeomoniella</taxon>
    </lineage>
</organism>
<feature type="compositionally biased region" description="Basic and acidic residues" evidence="12">
    <location>
        <begin position="116"/>
        <end position="133"/>
    </location>
</feature>
<feature type="compositionally biased region" description="Basic and acidic residues" evidence="12">
    <location>
        <begin position="321"/>
        <end position="330"/>
    </location>
</feature>
<keyword evidence="8 11" id="KW-0539">Nucleus</keyword>
<dbReference type="GO" id="GO:0000462">
    <property type="term" value="P:maturation of SSU-rRNA from tricistronic rRNA transcript (SSU-rRNA, 5.8S rRNA, LSU-rRNA)"/>
    <property type="evidence" value="ECO:0007669"/>
    <property type="project" value="TreeGrafter"/>
</dbReference>
<feature type="compositionally biased region" description="Acidic residues" evidence="12">
    <location>
        <begin position="62"/>
        <end position="73"/>
    </location>
</feature>
<evidence type="ECO:0000256" key="1">
    <source>
        <dbReference type="ARBA" id="ARBA00004604"/>
    </source>
</evidence>
<evidence type="ECO:0000313" key="14">
    <source>
        <dbReference type="Proteomes" id="UP000053317"/>
    </source>
</evidence>
<evidence type="ECO:0000256" key="4">
    <source>
        <dbReference type="ARBA" id="ARBA00016695"/>
    </source>
</evidence>
<dbReference type="EMBL" id="LCWF01000080">
    <property type="protein sequence ID" value="KKY21972.1"/>
    <property type="molecule type" value="Genomic_DNA"/>
</dbReference>
<feature type="compositionally biased region" description="Low complexity" evidence="12">
    <location>
        <begin position="190"/>
        <end position="199"/>
    </location>
</feature>
<evidence type="ECO:0000256" key="10">
    <source>
        <dbReference type="ARBA" id="ARBA00025053"/>
    </source>
</evidence>
<keyword evidence="9 11" id="KW-0687">Ribonucleoprotein</keyword>
<gene>
    <name evidence="13" type="ORF">UCRPC4_g03388</name>
</gene>
<evidence type="ECO:0000256" key="3">
    <source>
        <dbReference type="ARBA" id="ARBA00011167"/>
    </source>
</evidence>
<keyword evidence="7" id="KW-0175">Coiled coil</keyword>
<sequence length="337" mass="37782">MAPNRSIRASAWKDEDDDYLSDHSDSANGTDHGVSQSQSGENSQDGDFSDSTGHASDRSEGQDDDIEEDEDIGGDFQPQLADVSFGALAKAQESLNIGTNKRKHSSTTQNQSYQEKLQDLRSKLRKTTSESKLSRNKSSFTDKGTSSHRTSKHAPTIQSSKHAVSRKRPIFSPPPSLKSRDPRFDPTVTSSSSSQAQSANKAYSFLNTYRDTEITSLRTQIKSLTSNPKFQAQGPSLLPSLKRQLDSLVSQQSLSTKKQLTSQILRDHKQKEKQAIREGKKSTPFYMKKGDVRKEVNRLRLEGLGKKKREKSEKRKRKKERGKEMKEMPGQRRSAAF</sequence>
<dbReference type="InterPro" id="IPR009292">
    <property type="entry name" value="RRP36"/>
</dbReference>
<evidence type="ECO:0000313" key="13">
    <source>
        <dbReference type="EMBL" id="KKY21972.1"/>
    </source>
</evidence>
<keyword evidence="5 11" id="KW-0690">Ribosome biogenesis</keyword>
<feature type="compositionally biased region" description="Polar residues" evidence="12">
    <location>
        <begin position="27"/>
        <end position="54"/>
    </location>
</feature>
<dbReference type="AlphaFoldDB" id="A0A0G2EGI3"/>
<comment type="caution">
    <text evidence="13">The sequence shown here is derived from an EMBL/GenBank/DDBJ whole genome shotgun (WGS) entry which is preliminary data.</text>
</comment>
<dbReference type="GO" id="GO:0030686">
    <property type="term" value="C:90S preribosome"/>
    <property type="evidence" value="ECO:0007669"/>
    <property type="project" value="TreeGrafter"/>
</dbReference>
<feature type="compositionally biased region" description="Polar residues" evidence="12">
    <location>
        <begin position="136"/>
        <end position="148"/>
    </location>
</feature>
<feature type="compositionally biased region" description="Basic and acidic residues" evidence="12">
    <location>
        <begin position="265"/>
        <end position="281"/>
    </location>
</feature>
<comment type="function">
    <text evidence="10 11">Component of the 90S pre-ribosome involved in the maturation of rRNAs. Required for early cleavages of the pre-RNAs in the 40S ribosomal subunit maturation pathway.</text>
</comment>
<evidence type="ECO:0000256" key="5">
    <source>
        <dbReference type="ARBA" id="ARBA00022517"/>
    </source>
</evidence>
<feature type="compositionally biased region" description="Polar residues" evidence="12">
    <location>
        <begin position="106"/>
        <end position="115"/>
    </location>
</feature>
<evidence type="ECO:0000256" key="12">
    <source>
        <dbReference type="SAM" id="MobiDB-lite"/>
    </source>
</evidence>
<evidence type="ECO:0000256" key="6">
    <source>
        <dbReference type="ARBA" id="ARBA00022552"/>
    </source>
</evidence>